<keyword evidence="2" id="KW-0805">Transcription regulation</keyword>
<evidence type="ECO:0000256" key="1">
    <source>
        <dbReference type="ARBA" id="ARBA00010466"/>
    </source>
</evidence>
<dbReference type="RefSeq" id="WP_161708052.1">
    <property type="nucleotide sequence ID" value="NZ_JAABLQ010000001.1"/>
</dbReference>
<proteinExistence type="inferred from homology"/>
<dbReference type="Gene3D" id="3.40.50.1360">
    <property type="match status" value="1"/>
</dbReference>
<evidence type="ECO:0000256" key="4">
    <source>
        <dbReference type="ARBA" id="ARBA00023163"/>
    </source>
</evidence>
<protein>
    <submittedName>
        <fullName evidence="7">Sugar-binding transcriptional regulator</fullName>
    </submittedName>
</protein>
<dbReference type="PANTHER" id="PTHR34294">
    <property type="entry name" value="TRANSCRIPTIONAL REGULATOR-RELATED"/>
    <property type="match status" value="1"/>
</dbReference>
<evidence type="ECO:0000256" key="2">
    <source>
        <dbReference type="ARBA" id="ARBA00023015"/>
    </source>
</evidence>
<comment type="caution">
    <text evidence="7">The sequence shown here is derived from an EMBL/GenBank/DDBJ whole genome shotgun (WGS) entry which is preliminary data.</text>
</comment>
<name>A0A7X5J7F1_9HYPH</name>
<dbReference type="PANTHER" id="PTHR34294:SF1">
    <property type="entry name" value="TRANSCRIPTIONAL REGULATOR LSRR"/>
    <property type="match status" value="1"/>
</dbReference>
<evidence type="ECO:0000313" key="7">
    <source>
        <dbReference type="EMBL" id="NBN77684.1"/>
    </source>
</evidence>
<dbReference type="GO" id="GO:0003700">
    <property type="term" value="F:DNA-binding transcription factor activity"/>
    <property type="evidence" value="ECO:0007669"/>
    <property type="project" value="InterPro"/>
</dbReference>
<dbReference type="GO" id="GO:0003677">
    <property type="term" value="F:DNA binding"/>
    <property type="evidence" value="ECO:0007669"/>
    <property type="project" value="UniProtKB-KW"/>
</dbReference>
<dbReference type="AlphaFoldDB" id="A0A7X5J7F1"/>
<keyword evidence="3" id="KW-0238">DNA-binding</keyword>
<comment type="similarity">
    <text evidence="1">Belongs to the SorC transcriptional regulatory family.</text>
</comment>
<accession>A0A7X5J7F1</accession>
<keyword evidence="8" id="KW-1185">Reference proteome</keyword>
<dbReference type="Gene3D" id="1.10.10.10">
    <property type="entry name" value="Winged helix-like DNA-binding domain superfamily/Winged helix DNA-binding domain"/>
    <property type="match status" value="1"/>
</dbReference>
<dbReference type="EMBL" id="JAABLQ010000001">
    <property type="protein sequence ID" value="NBN77684.1"/>
    <property type="molecule type" value="Genomic_DNA"/>
</dbReference>
<dbReference type="Pfam" id="PF04198">
    <property type="entry name" value="Sugar-bind"/>
    <property type="match status" value="1"/>
</dbReference>
<dbReference type="InterPro" id="IPR036388">
    <property type="entry name" value="WH-like_DNA-bd_sf"/>
</dbReference>
<dbReference type="InterPro" id="IPR051054">
    <property type="entry name" value="SorC_transcr_regulators"/>
</dbReference>
<keyword evidence="4" id="KW-0804">Transcription</keyword>
<evidence type="ECO:0000259" key="5">
    <source>
        <dbReference type="Pfam" id="PF04198"/>
    </source>
</evidence>
<dbReference type="InterPro" id="IPR037171">
    <property type="entry name" value="NagB/RpiA_transferase-like"/>
</dbReference>
<dbReference type="InterPro" id="IPR007630">
    <property type="entry name" value="RNA_pol_sigma70_r4"/>
</dbReference>
<sequence>MSTDAGNTDWSYADADEETLTRIAWYYYNDGLTQNEIGERLNMSRIKVSRLLDSGRRSGIIQVRINSRYQGCLTLEREIKDRYGLLEAYVVPRLPEEDPSDRLGQAAAQFLMQRLKQDDLLAVGWGATVSNTIQRLGHLANEKHIGLVSLTGGVSTYVEGMRTANWGRSVHLVPAPLVVRDPGVAANLSSEPAVANLLDMALNASFQLVGIGELSPGSTVVRAGYISPDDVVPLRRKGAVGDILCQFYNERGEVLDLPLHDRVIGVKLASLSKAEKVVAAAGGLSKVQAIHSALRGKFIGILITDETTATALLDVRD</sequence>
<gene>
    <name evidence="7" type="ORF">GWI72_05310</name>
</gene>
<dbReference type="Proteomes" id="UP000586722">
    <property type="component" value="Unassembled WGS sequence"/>
</dbReference>
<dbReference type="InterPro" id="IPR007324">
    <property type="entry name" value="Sugar-bd_dom_put"/>
</dbReference>
<feature type="domain" description="Sugar-binding" evidence="5">
    <location>
        <begin position="68"/>
        <end position="313"/>
    </location>
</feature>
<dbReference type="Pfam" id="PF04545">
    <property type="entry name" value="Sigma70_r4"/>
    <property type="match status" value="1"/>
</dbReference>
<feature type="domain" description="RNA polymerase sigma-70 region 4" evidence="6">
    <location>
        <begin position="27"/>
        <end position="56"/>
    </location>
</feature>
<evidence type="ECO:0000313" key="8">
    <source>
        <dbReference type="Proteomes" id="UP000586722"/>
    </source>
</evidence>
<organism evidence="7 8">
    <name type="scientific">Pannonibacter tanglangensis</name>
    <dbReference type="NCBI Taxonomy" id="2750084"/>
    <lineage>
        <taxon>Bacteria</taxon>
        <taxon>Pseudomonadati</taxon>
        <taxon>Pseudomonadota</taxon>
        <taxon>Alphaproteobacteria</taxon>
        <taxon>Hyphomicrobiales</taxon>
        <taxon>Stappiaceae</taxon>
        <taxon>Pannonibacter</taxon>
    </lineage>
</organism>
<dbReference type="GO" id="GO:0030246">
    <property type="term" value="F:carbohydrate binding"/>
    <property type="evidence" value="ECO:0007669"/>
    <property type="project" value="InterPro"/>
</dbReference>
<dbReference type="GO" id="GO:0006352">
    <property type="term" value="P:DNA-templated transcription initiation"/>
    <property type="evidence" value="ECO:0007669"/>
    <property type="project" value="InterPro"/>
</dbReference>
<evidence type="ECO:0000259" key="6">
    <source>
        <dbReference type="Pfam" id="PF04545"/>
    </source>
</evidence>
<dbReference type="SUPFAM" id="SSF100950">
    <property type="entry name" value="NagB/RpiA/CoA transferase-like"/>
    <property type="match status" value="1"/>
</dbReference>
<reference evidence="8" key="1">
    <citation type="submission" date="2020-01" db="EMBL/GenBank/DDBJ databases">
        <authorList>
            <person name="Fang Y."/>
            <person name="Sun R."/>
            <person name="Nie L."/>
            <person name="He J."/>
            <person name="Hao L."/>
            <person name="Wang L."/>
            <person name="Su S."/>
            <person name="Lv E."/>
            <person name="Zhang Z."/>
            <person name="Xie R."/>
            <person name="Liu H."/>
        </authorList>
    </citation>
    <scope>NUCLEOTIDE SEQUENCE [LARGE SCALE GENOMIC DNA]</scope>
    <source>
        <strain evidence="8">XCT-53</strain>
    </source>
</reference>
<evidence type="ECO:0000256" key="3">
    <source>
        <dbReference type="ARBA" id="ARBA00023125"/>
    </source>
</evidence>